<dbReference type="AlphaFoldDB" id="A0A367FZ37"/>
<comment type="caution">
    <text evidence="5">The sequence shown here is derived from an EMBL/GenBank/DDBJ whole genome shotgun (WGS) entry which is preliminary data.</text>
</comment>
<dbReference type="Pfam" id="PF00166">
    <property type="entry name" value="Cpn10"/>
    <property type="match status" value="1"/>
</dbReference>
<dbReference type="NCBIfam" id="NF001533">
    <property type="entry name" value="PRK00364.2-4"/>
    <property type="match status" value="1"/>
</dbReference>
<dbReference type="PANTHER" id="PTHR10772">
    <property type="entry name" value="10 KDA HEAT SHOCK PROTEIN"/>
    <property type="match status" value="1"/>
</dbReference>
<gene>
    <name evidence="3" type="primary">groES</name>
    <name evidence="3" type="synonym">groS</name>
    <name evidence="5" type="ORF">C4886_11675</name>
</gene>
<dbReference type="RefSeq" id="WP_015524829.1">
    <property type="nucleotide sequence ID" value="NZ_PSQG01000016.1"/>
</dbReference>
<dbReference type="CDD" id="cd00320">
    <property type="entry name" value="cpn10"/>
    <property type="match status" value="1"/>
</dbReference>
<dbReference type="InterPro" id="IPR011032">
    <property type="entry name" value="GroES-like_sf"/>
</dbReference>
<evidence type="ECO:0000313" key="6">
    <source>
        <dbReference type="Proteomes" id="UP000253208"/>
    </source>
</evidence>
<comment type="subunit">
    <text evidence="3">Heptamer of 7 subunits arranged in a ring. Interacts with the chaperonin GroEL.</text>
</comment>
<dbReference type="InterPro" id="IPR020818">
    <property type="entry name" value="Chaperonin_GroES"/>
</dbReference>
<proteinExistence type="inferred from homology"/>
<dbReference type="GO" id="GO:0005524">
    <property type="term" value="F:ATP binding"/>
    <property type="evidence" value="ECO:0007669"/>
    <property type="project" value="InterPro"/>
</dbReference>
<dbReference type="Proteomes" id="UP000253208">
    <property type="component" value="Unassembled WGS sequence"/>
</dbReference>
<dbReference type="NCBIfam" id="NF001531">
    <property type="entry name" value="PRK00364.2-2"/>
    <property type="match status" value="1"/>
</dbReference>
<protein>
    <recommendedName>
        <fullName evidence="3">Co-chaperonin GroES</fullName>
    </recommendedName>
    <alternativeName>
        <fullName evidence="3">10 kDa chaperonin</fullName>
    </alternativeName>
    <alternativeName>
        <fullName evidence="3">Chaperonin-10</fullName>
        <shortName evidence="3">Cpn10</shortName>
    </alternativeName>
</protein>
<dbReference type="EMBL" id="PSQG01000016">
    <property type="protein sequence ID" value="RCH43106.1"/>
    <property type="molecule type" value="Genomic_DNA"/>
</dbReference>
<dbReference type="GO" id="GO:0051087">
    <property type="term" value="F:protein-folding chaperone binding"/>
    <property type="evidence" value="ECO:0007669"/>
    <property type="project" value="TreeGrafter"/>
</dbReference>
<comment type="function">
    <text evidence="3 4">Together with the chaperonin GroEL, plays an essential role in assisting protein folding. The GroEL-GroES system forms a nano-cage that allows encapsulation of the non-native substrate proteins and provides a physical environment optimized to promote and accelerate protein folding. GroES binds to the apical surface of the GroEL ring, thereby capping the opening of the GroEL channel.</text>
</comment>
<dbReference type="SMART" id="SM00883">
    <property type="entry name" value="Cpn10"/>
    <property type="match status" value="1"/>
</dbReference>
<evidence type="ECO:0000256" key="1">
    <source>
        <dbReference type="ARBA" id="ARBA00006975"/>
    </source>
</evidence>
<dbReference type="GO" id="GO:0046872">
    <property type="term" value="F:metal ion binding"/>
    <property type="evidence" value="ECO:0007669"/>
    <property type="project" value="TreeGrafter"/>
</dbReference>
<comment type="similarity">
    <text evidence="1 3 4">Belongs to the GroES chaperonin family.</text>
</comment>
<keyword evidence="2 3" id="KW-0143">Chaperone</keyword>
<evidence type="ECO:0000256" key="3">
    <source>
        <dbReference type="HAMAP-Rule" id="MF_00580"/>
    </source>
</evidence>
<dbReference type="GO" id="GO:0051082">
    <property type="term" value="F:unfolded protein binding"/>
    <property type="evidence" value="ECO:0007669"/>
    <property type="project" value="TreeGrafter"/>
</dbReference>
<evidence type="ECO:0000313" key="5">
    <source>
        <dbReference type="EMBL" id="RCH43106.1"/>
    </source>
</evidence>
<accession>A0A367FZ37</accession>
<dbReference type="NCBIfam" id="NF001534">
    <property type="entry name" value="PRK00364.2-5"/>
    <property type="match status" value="1"/>
</dbReference>
<dbReference type="Gene3D" id="2.30.33.40">
    <property type="entry name" value="GroES chaperonin"/>
    <property type="match status" value="1"/>
</dbReference>
<dbReference type="PANTHER" id="PTHR10772:SF58">
    <property type="entry name" value="CO-CHAPERONIN GROES"/>
    <property type="match status" value="1"/>
</dbReference>
<evidence type="ECO:0000256" key="4">
    <source>
        <dbReference type="RuleBase" id="RU000535"/>
    </source>
</evidence>
<dbReference type="GO" id="GO:0044183">
    <property type="term" value="F:protein folding chaperone"/>
    <property type="evidence" value="ECO:0007669"/>
    <property type="project" value="InterPro"/>
</dbReference>
<keyword evidence="3" id="KW-0963">Cytoplasm</keyword>
<comment type="subcellular location">
    <subcellularLocation>
        <location evidence="3">Cytoplasm</location>
    </subcellularLocation>
</comment>
<dbReference type="GO" id="GO:0005737">
    <property type="term" value="C:cytoplasm"/>
    <property type="evidence" value="ECO:0007669"/>
    <property type="project" value="UniProtKB-SubCell"/>
</dbReference>
<dbReference type="FunFam" id="2.30.33.40:FF:000001">
    <property type="entry name" value="10 kDa chaperonin"/>
    <property type="match status" value="1"/>
</dbReference>
<organism evidence="5 6">
    <name type="scientific">Blautia obeum</name>
    <dbReference type="NCBI Taxonomy" id="40520"/>
    <lineage>
        <taxon>Bacteria</taxon>
        <taxon>Bacillati</taxon>
        <taxon>Bacillota</taxon>
        <taxon>Clostridia</taxon>
        <taxon>Lachnospirales</taxon>
        <taxon>Lachnospiraceae</taxon>
        <taxon>Blautia</taxon>
    </lineage>
</organism>
<dbReference type="HAMAP" id="MF_00580">
    <property type="entry name" value="CH10"/>
    <property type="match status" value="1"/>
</dbReference>
<dbReference type="SUPFAM" id="SSF50129">
    <property type="entry name" value="GroES-like"/>
    <property type="match status" value="1"/>
</dbReference>
<evidence type="ECO:0000256" key="2">
    <source>
        <dbReference type="ARBA" id="ARBA00023186"/>
    </source>
</evidence>
<name>A0A367FZ37_9FIRM</name>
<dbReference type="PRINTS" id="PR00297">
    <property type="entry name" value="CHAPERONIN10"/>
</dbReference>
<sequence>MALKPVADRVIVKYFETEDKTASGIVLPESSKEKTQQAEVIAVGGGKVVDGKEVPVQVKPGDRVIYGKYTGTEIKYEGEKYLVINADDIIAIVKD</sequence>
<reference evidence="5 6" key="1">
    <citation type="submission" date="2018-02" db="EMBL/GenBank/DDBJ databases">
        <title>Complete genome sequencing of Faecalibacterium prausnitzii strains isolated from the human gut.</title>
        <authorList>
            <person name="Fitzgerald B.C."/>
            <person name="Shkoporov A.N."/>
            <person name="Ross P.R."/>
            <person name="Hill C."/>
        </authorList>
    </citation>
    <scope>NUCLEOTIDE SEQUENCE [LARGE SCALE GENOMIC DNA]</scope>
    <source>
        <strain evidence="5 6">APC942/31-1</strain>
    </source>
</reference>
<dbReference type="InterPro" id="IPR037124">
    <property type="entry name" value="Chaperonin_GroES_sf"/>
</dbReference>